<name>A0A194AKR1_PINFU</name>
<comment type="subcellular location">
    <subcellularLocation>
        <location evidence="1">Secreted</location>
    </subcellularLocation>
</comment>
<dbReference type="PROSITE" id="PS50871">
    <property type="entry name" value="C1Q"/>
    <property type="match status" value="1"/>
</dbReference>
<sequence>MTMLQTVVFFLLPVFGSLCGDNGNQRIIELQSQLRLISDSLGSLMSQCGNVIAFHATLSNEVANLPEKSPLVFDTVKINMGGGYNSTSGIFIAPVGGVYVCDWTILTKANVYFHSELVVNGLRMAANNLHASNLKHRQATTMTIVKLDAGDLVWIQPYQGYKGTYAYGSEWSKFSCFKL</sequence>
<dbReference type="EMBL" id="GELH01000338">
    <property type="protein sequence ID" value="JAS03934.1"/>
    <property type="molecule type" value="Transcribed_RNA"/>
</dbReference>
<dbReference type="InterPro" id="IPR008983">
    <property type="entry name" value="Tumour_necrosis_fac-like_dom"/>
</dbReference>
<dbReference type="Gene3D" id="2.60.120.40">
    <property type="match status" value="1"/>
</dbReference>
<feature type="signal peptide" evidence="3">
    <location>
        <begin position="1"/>
        <end position="19"/>
    </location>
</feature>
<dbReference type="InterPro" id="IPR050392">
    <property type="entry name" value="Collagen/C1q_domain"/>
</dbReference>
<dbReference type="PRINTS" id="PR00007">
    <property type="entry name" value="COMPLEMNTC1Q"/>
</dbReference>
<dbReference type="SUPFAM" id="SSF49842">
    <property type="entry name" value="TNF-like"/>
    <property type="match status" value="1"/>
</dbReference>
<dbReference type="Pfam" id="PF00386">
    <property type="entry name" value="C1q"/>
    <property type="match status" value="1"/>
</dbReference>
<organism evidence="5">
    <name type="scientific">Pinctada fucata</name>
    <name type="common">Akoya pearl oyster</name>
    <name type="synonym">Pinctada imbricata fucata</name>
    <dbReference type="NCBI Taxonomy" id="50426"/>
    <lineage>
        <taxon>Eukaryota</taxon>
        <taxon>Metazoa</taxon>
        <taxon>Spiralia</taxon>
        <taxon>Lophotrochozoa</taxon>
        <taxon>Mollusca</taxon>
        <taxon>Bivalvia</taxon>
        <taxon>Autobranchia</taxon>
        <taxon>Pteriomorphia</taxon>
        <taxon>Pterioida</taxon>
        <taxon>Pterioidea</taxon>
        <taxon>Pteriidae</taxon>
        <taxon>Pinctada</taxon>
    </lineage>
</organism>
<evidence type="ECO:0000256" key="1">
    <source>
        <dbReference type="ARBA" id="ARBA00004613"/>
    </source>
</evidence>
<dbReference type="PANTHER" id="PTHR15427">
    <property type="entry name" value="EMILIN ELASTIN MICROFIBRIL INTERFACE-LOCATED PROTEIN ELASTIN MICROFIBRIL INTERFACER"/>
    <property type="match status" value="1"/>
</dbReference>
<proteinExistence type="predicted"/>
<reference evidence="5" key="1">
    <citation type="submission" date="2016-03" db="EMBL/GenBank/DDBJ databases">
        <authorList>
            <person name="Ploux O."/>
        </authorList>
    </citation>
    <scope>NUCLEOTIDE SEQUENCE</scope>
    <source>
        <tissue evidence="5">Mantle</tissue>
    </source>
</reference>
<dbReference type="AlphaFoldDB" id="A0A194AKR1"/>
<dbReference type="InterPro" id="IPR001073">
    <property type="entry name" value="C1q_dom"/>
</dbReference>
<dbReference type="SMART" id="SM00110">
    <property type="entry name" value="C1Q"/>
    <property type="match status" value="1"/>
</dbReference>
<dbReference type="GO" id="GO:0005576">
    <property type="term" value="C:extracellular region"/>
    <property type="evidence" value="ECO:0007669"/>
    <property type="project" value="UniProtKB-SubCell"/>
</dbReference>
<evidence type="ECO:0000259" key="4">
    <source>
        <dbReference type="PROSITE" id="PS50871"/>
    </source>
</evidence>
<accession>A0A194AKR1</accession>
<keyword evidence="3" id="KW-0732">Signal</keyword>
<keyword evidence="2" id="KW-0964">Secreted</keyword>
<evidence type="ECO:0000313" key="5">
    <source>
        <dbReference type="EMBL" id="JAS03934.1"/>
    </source>
</evidence>
<protein>
    <recommendedName>
        <fullName evidence="4">C1q domain-containing protein</fullName>
    </recommendedName>
</protein>
<feature type="domain" description="C1q" evidence="4">
    <location>
        <begin position="47"/>
        <end position="179"/>
    </location>
</feature>
<dbReference type="PANTHER" id="PTHR15427:SF50">
    <property type="entry name" value="COMPLEMENT C1Q TUMOR NECROSIS FACTOR-RELATED PROTEIN 2-LIKE"/>
    <property type="match status" value="1"/>
</dbReference>
<dbReference type="EMBL" id="GELH01000337">
    <property type="protein sequence ID" value="JAS03935.1"/>
    <property type="molecule type" value="Transcribed_RNA"/>
</dbReference>
<evidence type="ECO:0000256" key="3">
    <source>
        <dbReference type="SAM" id="SignalP"/>
    </source>
</evidence>
<evidence type="ECO:0000256" key="2">
    <source>
        <dbReference type="ARBA" id="ARBA00022525"/>
    </source>
</evidence>
<feature type="chain" id="PRO_5013481170" description="C1q domain-containing protein" evidence="3">
    <location>
        <begin position="20"/>
        <end position="179"/>
    </location>
</feature>